<dbReference type="OrthoDB" id="329835at2759"/>
<dbReference type="InterPro" id="IPR050091">
    <property type="entry name" value="PKS_NRPS_Biosynth_Enz"/>
</dbReference>
<keyword evidence="5" id="KW-1185">Reference proteome</keyword>
<gene>
    <name evidence="4" type="ORF">B0J11DRAFT_585459</name>
</gene>
<evidence type="ECO:0000256" key="2">
    <source>
        <dbReference type="ARBA" id="ARBA00022553"/>
    </source>
</evidence>
<evidence type="ECO:0000256" key="1">
    <source>
        <dbReference type="ARBA" id="ARBA00022450"/>
    </source>
</evidence>
<name>A0A9P9D4T6_9PLEO</name>
<dbReference type="AlphaFoldDB" id="A0A9P9D4T6"/>
<evidence type="ECO:0000259" key="3">
    <source>
        <dbReference type="Pfam" id="PF08659"/>
    </source>
</evidence>
<dbReference type="PANTHER" id="PTHR43775:SF37">
    <property type="entry name" value="SI:DKEY-61P9.11"/>
    <property type="match status" value="1"/>
</dbReference>
<sequence>MTLAKLNAPLGSKVQGTWNLHHLLPPDMSFFILQASLVGVHSPTAQCNHAAGFSFQDGFTEDRHSRGQNCTSLDLDVISSVGYITERYDVARNVTLSYTVHDHLNEQELLFLIDQAYSCRLPTRSSSWETQILAGVTTPAQVRRSGLLEEHVWMQKPQSRHLYQIGKMAVYHPAHAFEVDLLVAVELQFWFANDVRAELAVLQILGSSTIAELGLLAAQKSLHTPNMVEEASGEEYGK</sequence>
<dbReference type="EMBL" id="JAGMWT010000021">
    <property type="protein sequence ID" value="KAH7112492.1"/>
    <property type="molecule type" value="Genomic_DNA"/>
</dbReference>
<comment type="caution">
    <text evidence="4">The sequence shown here is derived from an EMBL/GenBank/DDBJ whole genome shotgun (WGS) entry which is preliminary data.</text>
</comment>
<evidence type="ECO:0000313" key="4">
    <source>
        <dbReference type="EMBL" id="KAH7112492.1"/>
    </source>
</evidence>
<dbReference type="Gene3D" id="3.40.50.720">
    <property type="entry name" value="NAD(P)-binding Rossmann-like Domain"/>
    <property type="match status" value="1"/>
</dbReference>
<keyword evidence="1" id="KW-0596">Phosphopantetheine</keyword>
<reference evidence="4" key="1">
    <citation type="journal article" date="2021" name="Nat. Commun.">
        <title>Genetic determinants of endophytism in the Arabidopsis root mycobiome.</title>
        <authorList>
            <person name="Mesny F."/>
            <person name="Miyauchi S."/>
            <person name="Thiergart T."/>
            <person name="Pickel B."/>
            <person name="Atanasova L."/>
            <person name="Karlsson M."/>
            <person name="Huettel B."/>
            <person name="Barry K.W."/>
            <person name="Haridas S."/>
            <person name="Chen C."/>
            <person name="Bauer D."/>
            <person name="Andreopoulos W."/>
            <person name="Pangilinan J."/>
            <person name="LaButti K."/>
            <person name="Riley R."/>
            <person name="Lipzen A."/>
            <person name="Clum A."/>
            <person name="Drula E."/>
            <person name="Henrissat B."/>
            <person name="Kohler A."/>
            <person name="Grigoriev I.V."/>
            <person name="Martin F.M."/>
            <person name="Hacquard S."/>
        </authorList>
    </citation>
    <scope>NUCLEOTIDE SEQUENCE</scope>
    <source>
        <strain evidence="4">MPI-CAGE-CH-0243</strain>
    </source>
</reference>
<dbReference type="Proteomes" id="UP000700596">
    <property type="component" value="Unassembled WGS sequence"/>
</dbReference>
<dbReference type="GO" id="GO:0004312">
    <property type="term" value="F:fatty acid synthase activity"/>
    <property type="evidence" value="ECO:0007669"/>
    <property type="project" value="TreeGrafter"/>
</dbReference>
<feature type="domain" description="Ketoreductase (KR)" evidence="3">
    <location>
        <begin position="1"/>
        <end position="78"/>
    </location>
</feature>
<keyword evidence="2" id="KW-0597">Phosphoprotein</keyword>
<organism evidence="4 5">
    <name type="scientific">Dendryphion nanum</name>
    <dbReference type="NCBI Taxonomy" id="256645"/>
    <lineage>
        <taxon>Eukaryota</taxon>
        <taxon>Fungi</taxon>
        <taxon>Dikarya</taxon>
        <taxon>Ascomycota</taxon>
        <taxon>Pezizomycotina</taxon>
        <taxon>Dothideomycetes</taxon>
        <taxon>Pleosporomycetidae</taxon>
        <taxon>Pleosporales</taxon>
        <taxon>Torulaceae</taxon>
        <taxon>Dendryphion</taxon>
    </lineage>
</organism>
<dbReference type="PANTHER" id="PTHR43775">
    <property type="entry name" value="FATTY ACID SYNTHASE"/>
    <property type="match status" value="1"/>
</dbReference>
<evidence type="ECO:0000313" key="5">
    <source>
        <dbReference type="Proteomes" id="UP000700596"/>
    </source>
</evidence>
<dbReference type="InterPro" id="IPR013968">
    <property type="entry name" value="PKS_KR"/>
</dbReference>
<dbReference type="GO" id="GO:0006633">
    <property type="term" value="P:fatty acid biosynthetic process"/>
    <property type="evidence" value="ECO:0007669"/>
    <property type="project" value="TreeGrafter"/>
</dbReference>
<dbReference type="GO" id="GO:0044550">
    <property type="term" value="P:secondary metabolite biosynthetic process"/>
    <property type="evidence" value="ECO:0007669"/>
    <property type="project" value="TreeGrafter"/>
</dbReference>
<accession>A0A9P9D4T6</accession>
<dbReference type="Pfam" id="PF08659">
    <property type="entry name" value="KR"/>
    <property type="match status" value="1"/>
</dbReference>
<protein>
    <recommendedName>
        <fullName evidence="3">Ketoreductase (KR) domain-containing protein</fullName>
    </recommendedName>
</protein>
<proteinExistence type="predicted"/>